<feature type="region of interest" description="Disordered" evidence="2">
    <location>
        <begin position="44"/>
        <end position="65"/>
    </location>
</feature>
<dbReference type="GeneID" id="90038550"/>
<comment type="caution">
    <text evidence="3">The sequence shown here is derived from an EMBL/GenBank/DDBJ whole genome shotgun (WGS) entry which is preliminary data.</text>
</comment>
<reference evidence="3 4" key="1">
    <citation type="submission" date="2024-03" db="EMBL/GenBank/DDBJ databases">
        <title>Genome-scale model development and genomic sequencing of the oleaginous clade Lipomyces.</title>
        <authorList>
            <consortium name="Lawrence Berkeley National Laboratory"/>
            <person name="Czajka J.J."/>
            <person name="Han Y."/>
            <person name="Kim J."/>
            <person name="Mondo S.J."/>
            <person name="Hofstad B.A."/>
            <person name="Robles A."/>
            <person name="Haridas S."/>
            <person name="Riley R."/>
            <person name="LaButti K."/>
            <person name="Pangilinan J."/>
            <person name="Andreopoulos W."/>
            <person name="Lipzen A."/>
            <person name="Yan J."/>
            <person name="Wang M."/>
            <person name="Ng V."/>
            <person name="Grigoriev I.V."/>
            <person name="Spatafora J.W."/>
            <person name="Magnuson J.K."/>
            <person name="Baker S.E."/>
            <person name="Pomraning K.R."/>
        </authorList>
    </citation>
    <scope>NUCLEOTIDE SEQUENCE [LARGE SCALE GENOMIC DNA]</scope>
    <source>
        <strain evidence="3 4">Phaff 52-87</strain>
    </source>
</reference>
<dbReference type="PANTHER" id="PTHR31905:SF2">
    <property type="entry name" value="PROTEIN MIX23"/>
    <property type="match status" value="1"/>
</dbReference>
<dbReference type="Pfam" id="PF09774">
    <property type="entry name" value="MIX23"/>
    <property type="match status" value="1"/>
</dbReference>
<evidence type="ECO:0000313" key="4">
    <source>
        <dbReference type="Proteomes" id="UP001498771"/>
    </source>
</evidence>
<accession>A0ABR1F3S5</accession>
<organism evidence="3 4">
    <name type="scientific">Myxozyma melibiosi</name>
    <dbReference type="NCBI Taxonomy" id="54550"/>
    <lineage>
        <taxon>Eukaryota</taxon>
        <taxon>Fungi</taxon>
        <taxon>Dikarya</taxon>
        <taxon>Ascomycota</taxon>
        <taxon>Saccharomycotina</taxon>
        <taxon>Lipomycetes</taxon>
        <taxon>Lipomycetales</taxon>
        <taxon>Lipomycetaceae</taxon>
        <taxon>Myxozyma</taxon>
    </lineage>
</organism>
<comment type="similarity">
    <text evidence="1">Belongs to the MIX23 family.</text>
</comment>
<proteinExistence type="inferred from homology"/>
<keyword evidence="4" id="KW-1185">Reference proteome</keyword>
<dbReference type="RefSeq" id="XP_064767517.1">
    <property type="nucleotide sequence ID" value="XM_064913038.1"/>
</dbReference>
<dbReference type="PANTHER" id="PTHR31905">
    <property type="entry name" value="COILED-COIL DOMAIN-CONTAINING PROTEIN 58"/>
    <property type="match status" value="1"/>
</dbReference>
<protein>
    <submittedName>
        <fullName evidence="3">Caffeine-induced death protein 2</fullName>
    </submittedName>
</protein>
<evidence type="ECO:0000256" key="1">
    <source>
        <dbReference type="ARBA" id="ARBA00024204"/>
    </source>
</evidence>
<dbReference type="EMBL" id="JBBJBU010000008">
    <property type="protein sequence ID" value="KAK7204484.1"/>
    <property type="molecule type" value="Genomic_DNA"/>
</dbReference>
<dbReference type="Proteomes" id="UP001498771">
    <property type="component" value="Unassembled WGS sequence"/>
</dbReference>
<evidence type="ECO:0000313" key="3">
    <source>
        <dbReference type="EMBL" id="KAK7204484.1"/>
    </source>
</evidence>
<evidence type="ECO:0000256" key="2">
    <source>
        <dbReference type="SAM" id="MobiDB-lite"/>
    </source>
</evidence>
<sequence>MSRSEKPTLSPEGCYSAQSIRRFLLLSRSLTDDSVSADLNSLPVQQSSTELGSGKLWRKPERERAGAPRRLCKDYVSTSVFESWKARDDVLEYCTSVAESRKSEVVAAFAQREKVDPRIDPYAARDIPEVTKEDQMLSWIQNEREIEDIVRNRTWSVIEGKCSDFSAPTGATDSYATSGWKTVYSEWKSAK</sequence>
<dbReference type="InterPro" id="IPR019171">
    <property type="entry name" value="MIX23"/>
</dbReference>
<name>A0ABR1F3S5_9ASCO</name>
<gene>
    <name evidence="3" type="ORF">BZA70DRAFT_280849</name>
</gene>